<dbReference type="GO" id="GO:0055085">
    <property type="term" value="P:transmembrane transport"/>
    <property type="evidence" value="ECO:0007669"/>
    <property type="project" value="InterPro"/>
</dbReference>
<keyword evidence="6 7" id="KW-0472">Membrane</keyword>
<dbReference type="InterPro" id="IPR050809">
    <property type="entry name" value="UgpAE/MalFG_permease"/>
</dbReference>
<evidence type="ECO:0000256" key="5">
    <source>
        <dbReference type="ARBA" id="ARBA00022989"/>
    </source>
</evidence>
<dbReference type="OrthoDB" id="9805974at2"/>
<dbReference type="AlphaFoldDB" id="A0A2Y9AND2"/>
<feature type="transmembrane region" description="Helical" evidence="7">
    <location>
        <begin position="216"/>
        <end position="238"/>
    </location>
</feature>
<evidence type="ECO:0000256" key="6">
    <source>
        <dbReference type="ARBA" id="ARBA00023136"/>
    </source>
</evidence>
<evidence type="ECO:0000256" key="4">
    <source>
        <dbReference type="ARBA" id="ARBA00022692"/>
    </source>
</evidence>
<comment type="subcellular location">
    <subcellularLocation>
        <location evidence="1 7">Cell membrane</location>
        <topology evidence="1 7">Multi-pass membrane protein</topology>
    </subcellularLocation>
</comment>
<feature type="transmembrane region" description="Helical" evidence="7">
    <location>
        <begin position="86"/>
        <end position="107"/>
    </location>
</feature>
<keyword evidence="3" id="KW-1003">Cell membrane</keyword>
<organism evidence="9 10">
    <name type="scientific">Georgenia satyanarayanai</name>
    <dbReference type="NCBI Taxonomy" id="860221"/>
    <lineage>
        <taxon>Bacteria</taxon>
        <taxon>Bacillati</taxon>
        <taxon>Actinomycetota</taxon>
        <taxon>Actinomycetes</taxon>
        <taxon>Micrococcales</taxon>
        <taxon>Bogoriellaceae</taxon>
        <taxon>Georgenia</taxon>
    </lineage>
</organism>
<keyword evidence="10" id="KW-1185">Reference proteome</keyword>
<dbReference type="GO" id="GO:0005886">
    <property type="term" value="C:plasma membrane"/>
    <property type="evidence" value="ECO:0007669"/>
    <property type="project" value="UniProtKB-SubCell"/>
</dbReference>
<keyword evidence="2 7" id="KW-0813">Transport</keyword>
<feature type="transmembrane region" description="Helical" evidence="7">
    <location>
        <begin position="285"/>
        <end position="305"/>
    </location>
</feature>
<protein>
    <submittedName>
        <fullName evidence="9">Carbohydrate ABC transporter membrane protein 1, CUT1 family</fullName>
    </submittedName>
</protein>
<dbReference type="PROSITE" id="PS50928">
    <property type="entry name" value="ABC_TM1"/>
    <property type="match status" value="1"/>
</dbReference>
<proteinExistence type="inferred from homology"/>
<gene>
    <name evidence="9" type="ORF">SAMN05216184_11492</name>
</gene>
<evidence type="ECO:0000259" key="8">
    <source>
        <dbReference type="PROSITE" id="PS50928"/>
    </source>
</evidence>
<dbReference type="PANTHER" id="PTHR43227">
    <property type="entry name" value="BLL4140 PROTEIN"/>
    <property type="match status" value="1"/>
</dbReference>
<keyword evidence="5 7" id="KW-1133">Transmembrane helix</keyword>
<feature type="domain" description="ABC transmembrane type-1" evidence="8">
    <location>
        <begin position="82"/>
        <end position="301"/>
    </location>
</feature>
<reference evidence="9 10" key="1">
    <citation type="submission" date="2016-10" db="EMBL/GenBank/DDBJ databases">
        <authorList>
            <person name="Cai Z."/>
        </authorList>
    </citation>
    <scope>NUCLEOTIDE SEQUENCE [LARGE SCALE GENOMIC DNA]</scope>
    <source>
        <strain evidence="9 10">CGMCC 1.10826</strain>
    </source>
</reference>
<evidence type="ECO:0000256" key="7">
    <source>
        <dbReference type="RuleBase" id="RU363032"/>
    </source>
</evidence>
<dbReference type="Gene3D" id="1.10.3720.10">
    <property type="entry name" value="MetI-like"/>
    <property type="match status" value="1"/>
</dbReference>
<sequence>MEPGQRRRRRLTTAALPTRVALLFIAPAAVLFAIFVLYPMVTAVTYSMYSWRGTSQEEFVGLANFVNLFTSEPYRSTLPRAFGHNLLLFGGAMVVQNSVGLLFAVILHRRARFRRFFQVLFTMPYLVSPLVVGYLWSLLLSPLFGPVNAALKAVGLDSLALPWLGTPGTALWVVVLVTAWQWVGFPLLLYGAALGGLAPELDEAAELDGASGPQRFFAITLPLMTPVIGTVSVLTFIFSMEAFPIPYALGGSTGAPAGATDVLSLVFYRTAFESGSSNAIGTSSAIAILLFLFIFVLSTVFTRWFRRTERRLGQ</sequence>
<evidence type="ECO:0000313" key="9">
    <source>
        <dbReference type="EMBL" id="SSA45566.1"/>
    </source>
</evidence>
<dbReference type="PANTHER" id="PTHR43227:SF8">
    <property type="entry name" value="DIACETYLCHITOBIOSE UPTAKE SYSTEM PERMEASE PROTEIN DASB"/>
    <property type="match status" value="1"/>
</dbReference>
<dbReference type="CDD" id="cd06261">
    <property type="entry name" value="TM_PBP2"/>
    <property type="match status" value="1"/>
</dbReference>
<feature type="transmembrane region" description="Helical" evidence="7">
    <location>
        <begin position="170"/>
        <end position="195"/>
    </location>
</feature>
<feature type="transmembrane region" description="Helical" evidence="7">
    <location>
        <begin position="119"/>
        <end position="139"/>
    </location>
</feature>
<evidence type="ECO:0000256" key="3">
    <source>
        <dbReference type="ARBA" id="ARBA00022475"/>
    </source>
</evidence>
<keyword evidence="4 7" id="KW-0812">Transmembrane</keyword>
<dbReference type="SUPFAM" id="SSF161098">
    <property type="entry name" value="MetI-like"/>
    <property type="match status" value="1"/>
</dbReference>
<dbReference type="InterPro" id="IPR000515">
    <property type="entry name" value="MetI-like"/>
</dbReference>
<feature type="transmembrane region" description="Helical" evidence="7">
    <location>
        <begin position="20"/>
        <end position="41"/>
    </location>
</feature>
<name>A0A2Y9AND2_9MICO</name>
<evidence type="ECO:0000256" key="1">
    <source>
        <dbReference type="ARBA" id="ARBA00004651"/>
    </source>
</evidence>
<comment type="similarity">
    <text evidence="7">Belongs to the binding-protein-dependent transport system permease family.</text>
</comment>
<dbReference type="EMBL" id="UETB01000014">
    <property type="protein sequence ID" value="SSA45566.1"/>
    <property type="molecule type" value="Genomic_DNA"/>
</dbReference>
<dbReference type="Pfam" id="PF00528">
    <property type="entry name" value="BPD_transp_1"/>
    <property type="match status" value="1"/>
</dbReference>
<evidence type="ECO:0000313" key="10">
    <source>
        <dbReference type="Proteomes" id="UP000250222"/>
    </source>
</evidence>
<evidence type="ECO:0000256" key="2">
    <source>
        <dbReference type="ARBA" id="ARBA00022448"/>
    </source>
</evidence>
<dbReference type="InterPro" id="IPR035906">
    <property type="entry name" value="MetI-like_sf"/>
</dbReference>
<dbReference type="Proteomes" id="UP000250222">
    <property type="component" value="Unassembled WGS sequence"/>
</dbReference>
<accession>A0A2Y9AND2</accession>